<protein>
    <recommendedName>
        <fullName evidence="2">TFIIS-type domain-containing protein</fullName>
    </recommendedName>
</protein>
<sequence length="58" mass="6834">MSEYKRLKCPKCGNDNPRMIHDEADKSEVLYYSMSGTPVHKRHFKCGECGHFWKKEEA</sequence>
<proteinExistence type="predicted"/>
<accession>A0A0F9PXE5</accession>
<gene>
    <name evidence="1" type="ORF">LCGC14_0775190</name>
</gene>
<reference evidence="1" key="1">
    <citation type="journal article" date="2015" name="Nature">
        <title>Complex archaea that bridge the gap between prokaryotes and eukaryotes.</title>
        <authorList>
            <person name="Spang A."/>
            <person name="Saw J.H."/>
            <person name="Jorgensen S.L."/>
            <person name="Zaremba-Niedzwiedzka K."/>
            <person name="Martijn J."/>
            <person name="Lind A.E."/>
            <person name="van Eijk R."/>
            <person name="Schleper C."/>
            <person name="Guy L."/>
            <person name="Ettema T.J."/>
        </authorList>
    </citation>
    <scope>NUCLEOTIDE SEQUENCE</scope>
</reference>
<dbReference type="AlphaFoldDB" id="A0A0F9PXE5"/>
<dbReference type="EMBL" id="LAZR01001977">
    <property type="protein sequence ID" value="KKN36270.1"/>
    <property type="molecule type" value="Genomic_DNA"/>
</dbReference>
<name>A0A0F9PXE5_9ZZZZ</name>
<evidence type="ECO:0008006" key="2">
    <source>
        <dbReference type="Google" id="ProtNLM"/>
    </source>
</evidence>
<evidence type="ECO:0000313" key="1">
    <source>
        <dbReference type="EMBL" id="KKN36270.1"/>
    </source>
</evidence>
<organism evidence="1">
    <name type="scientific">marine sediment metagenome</name>
    <dbReference type="NCBI Taxonomy" id="412755"/>
    <lineage>
        <taxon>unclassified sequences</taxon>
        <taxon>metagenomes</taxon>
        <taxon>ecological metagenomes</taxon>
    </lineage>
</organism>
<comment type="caution">
    <text evidence="1">The sequence shown here is derived from an EMBL/GenBank/DDBJ whole genome shotgun (WGS) entry which is preliminary data.</text>
</comment>